<reference evidence="1" key="1">
    <citation type="submission" date="2011-09" db="EMBL/GenBank/DDBJ databases">
        <title>The permanent draft genome of Mucilaginibacter paludis DSM 18603.</title>
        <authorList>
            <consortium name="US DOE Joint Genome Institute (JGI-PGF)"/>
            <person name="Lucas S."/>
            <person name="Han J."/>
            <person name="Lapidus A."/>
            <person name="Bruce D."/>
            <person name="Goodwin L."/>
            <person name="Pitluck S."/>
            <person name="Peters L."/>
            <person name="Kyrpides N."/>
            <person name="Mavromatis K."/>
            <person name="Ivanova N."/>
            <person name="Mikhailova N."/>
            <person name="Held B."/>
            <person name="Detter J.C."/>
            <person name="Tapia R."/>
            <person name="Han C."/>
            <person name="Land M."/>
            <person name="Hauser L."/>
            <person name="Markowitz V."/>
            <person name="Cheng J.-F."/>
            <person name="Hugenholtz P."/>
            <person name="Woyke T."/>
            <person name="Wu D."/>
            <person name="Tindall B."/>
            <person name="Brambilla E."/>
            <person name="Klenk H.-P."/>
            <person name="Eisen J.A."/>
        </authorList>
    </citation>
    <scope>NUCLEOTIDE SEQUENCE [LARGE SCALE GENOMIC DNA]</scope>
    <source>
        <strain evidence="1">DSM 18603</strain>
    </source>
</reference>
<evidence type="ECO:0000313" key="1">
    <source>
        <dbReference type="EMBL" id="EHQ25079.1"/>
    </source>
</evidence>
<dbReference type="STRING" id="714943.Mucpa_0898"/>
<protein>
    <submittedName>
        <fullName evidence="1">Uncharacterized protein</fullName>
    </submittedName>
</protein>
<sequence length="59" mass="6784">MKLLSKVFECDIIDLIPKEVPVYDIARLTLRRTNKINKNGSISNKKETQVVKIDPVEND</sequence>
<organism evidence="1 2">
    <name type="scientific">Mucilaginibacter paludis DSM 18603</name>
    <dbReference type="NCBI Taxonomy" id="714943"/>
    <lineage>
        <taxon>Bacteria</taxon>
        <taxon>Pseudomonadati</taxon>
        <taxon>Bacteroidota</taxon>
        <taxon>Sphingobacteriia</taxon>
        <taxon>Sphingobacteriales</taxon>
        <taxon>Sphingobacteriaceae</taxon>
        <taxon>Mucilaginibacter</taxon>
    </lineage>
</organism>
<dbReference type="RefSeq" id="WP_008504711.1">
    <property type="nucleotide sequence ID" value="NZ_CM001403.1"/>
</dbReference>
<dbReference type="AlphaFoldDB" id="H1YBK8"/>
<keyword evidence="2" id="KW-1185">Reference proteome</keyword>
<name>H1YBK8_9SPHI</name>
<accession>H1YBK8</accession>
<dbReference type="Proteomes" id="UP000002774">
    <property type="component" value="Chromosome"/>
</dbReference>
<dbReference type="HOGENOM" id="CLU_2955541_0_0_10"/>
<dbReference type="EMBL" id="CM001403">
    <property type="protein sequence ID" value="EHQ25079.1"/>
    <property type="molecule type" value="Genomic_DNA"/>
</dbReference>
<evidence type="ECO:0000313" key="2">
    <source>
        <dbReference type="Proteomes" id="UP000002774"/>
    </source>
</evidence>
<gene>
    <name evidence="1" type="ORF">Mucpa_0898</name>
</gene>
<proteinExistence type="predicted"/>